<dbReference type="EMBL" id="BJWJ01000013">
    <property type="protein sequence ID" value="GEM04507.1"/>
    <property type="molecule type" value="Genomic_DNA"/>
</dbReference>
<reference evidence="1 4" key="2">
    <citation type="submission" date="2019-07" db="EMBL/GenBank/DDBJ databases">
        <title>Whole genome shotgun sequence of Halolactibacillus miurensis NBRC 100873.</title>
        <authorList>
            <person name="Hosoyama A."/>
            <person name="Uohara A."/>
            <person name="Ohji S."/>
            <person name="Ichikawa N."/>
        </authorList>
    </citation>
    <scope>NUCLEOTIDE SEQUENCE [LARGE SCALE GENOMIC DNA]</scope>
    <source>
        <strain evidence="1 4">NBRC 100873</strain>
    </source>
</reference>
<organism evidence="2 3">
    <name type="scientific">Halolactibacillus miurensis</name>
    <dbReference type="NCBI Taxonomy" id="306541"/>
    <lineage>
        <taxon>Bacteria</taxon>
        <taxon>Bacillati</taxon>
        <taxon>Bacillota</taxon>
        <taxon>Bacilli</taxon>
        <taxon>Bacillales</taxon>
        <taxon>Bacillaceae</taxon>
        <taxon>Halolactibacillus</taxon>
    </lineage>
</organism>
<evidence type="ECO:0000313" key="1">
    <source>
        <dbReference type="EMBL" id="GEM04507.1"/>
    </source>
</evidence>
<dbReference type="Proteomes" id="UP000321773">
    <property type="component" value="Unassembled WGS sequence"/>
</dbReference>
<name>A0A1I6S178_9BACI</name>
<accession>A0A1I6S178</accession>
<gene>
    <name evidence="1" type="ORF">HMI01_14950</name>
    <name evidence="2" type="ORF">SAMN05421668_10768</name>
</gene>
<dbReference type="EMBL" id="FPAI01000007">
    <property type="protein sequence ID" value="SFS70488.1"/>
    <property type="molecule type" value="Genomic_DNA"/>
</dbReference>
<dbReference type="Proteomes" id="UP000199139">
    <property type="component" value="Unassembled WGS sequence"/>
</dbReference>
<dbReference type="STRING" id="306541.SAMN05421668_10768"/>
<evidence type="ECO:0000313" key="2">
    <source>
        <dbReference type="EMBL" id="SFS70488.1"/>
    </source>
</evidence>
<keyword evidence="4" id="KW-1185">Reference proteome</keyword>
<sequence length="65" mass="7405">MELDIENTRVTILLNDNNNKVYAVAMTKERLEAITTAIKMAIEYAVPTGKTQGELVKFLEMEMKK</sequence>
<dbReference type="AlphaFoldDB" id="A0A1I6S178"/>
<protein>
    <submittedName>
        <fullName evidence="2">Uncharacterized protein</fullName>
    </submittedName>
</protein>
<evidence type="ECO:0000313" key="4">
    <source>
        <dbReference type="Proteomes" id="UP000321773"/>
    </source>
</evidence>
<evidence type="ECO:0000313" key="3">
    <source>
        <dbReference type="Proteomes" id="UP000199139"/>
    </source>
</evidence>
<proteinExistence type="predicted"/>
<reference evidence="2 3" key="1">
    <citation type="submission" date="2016-10" db="EMBL/GenBank/DDBJ databases">
        <authorList>
            <person name="de Groot N.N."/>
        </authorList>
    </citation>
    <scope>NUCLEOTIDE SEQUENCE [LARGE SCALE GENOMIC DNA]</scope>
    <source>
        <strain evidence="2 3">DSM 17074</strain>
    </source>
</reference>